<dbReference type="EMBL" id="JBBMFF010000254">
    <property type="protein sequence ID" value="MEQ2512002.1"/>
    <property type="molecule type" value="Genomic_DNA"/>
</dbReference>
<dbReference type="RefSeq" id="WP_349136705.1">
    <property type="nucleotide sequence ID" value="NZ_JBBMFF010000254.1"/>
</dbReference>
<keyword evidence="1" id="KW-1133">Transmembrane helix</keyword>
<feature type="transmembrane region" description="Helical" evidence="1">
    <location>
        <begin position="42"/>
        <end position="60"/>
    </location>
</feature>
<reference evidence="2 3" key="1">
    <citation type="submission" date="2024-03" db="EMBL/GenBank/DDBJ databases">
        <title>Human intestinal bacterial collection.</title>
        <authorList>
            <person name="Pauvert C."/>
            <person name="Hitch T.C.A."/>
            <person name="Clavel T."/>
        </authorList>
    </citation>
    <scope>NUCLEOTIDE SEQUENCE [LARGE SCALE GENOMIC DNA]</scope>
    <source>
        <strain evidence="2 3">CLA-AA-H192</strain>
    </source>
</reference>
<feature type="transmembrane region" description="Helical" evidence="1">
    <location>
        <begin position="102"/>
        <end position="119"/>
    </location>
</feature>
<proteinExistence type="predicted"/>
<protein>
    <submittedName>
        <fullName evidence="2">DUF6512 family protein</fullName>
    </submittedName>
</protein>
<feature type="transmembrane region" description="Helical" evidence="1">
    <location>
        <begin position="131"/>
        <end position="150"/>
    </location>
</feature>
<dbReference type="Pfam" id="PF20122">
    <property type="entry name" value="DUF6512"/>
    <property type="match status" value="1"/>
</dbReference>
<evidence type="ECO:0000313" key="3">
    <source>
        <dbReference type="Proteomes" id="UP001491552"/>
    </source>
</evidence>
<feature type="transmembrane region" description="Helical" evidence="1">
    <location>
        <begin position="67"/>
        <end position="90"/>
    </location>
</feature>
<organism evidence="2 3">
    <name type="scientific">Faecousia intestinalis</name>
    <dbReference type="NCBI Taxonomy" id="3133167"/>
    <lineage>
        <taxon>Bacteria</taxon>
        <taxon>Bacillati</taxon>
        <taxon>Bacillota</taxon>
        <taxon>Clostridia</taxon>
        <taxon>Eubacteriales</taxon>
        <taxon>Oscillospiraceae</taxon>
        <taxon>Faecousia</taxon>
    </lineage>
</organism>
<dbReference type="Proteomes" id="UP001491552">
    <property type="component" value="Unassembled WGS sequence"/>
</dbReference>
<keyword evidence="3" id="KW-1185">Reference proteome</keyword>
<name>A0ABV1G9A5_9FIRM</name>
<keyword evidence="1" id="KW-0472">Membrane</keyword>
<gene>
    <name evidence="2" type="ORF">WMO66_12245</name>
</gene>
<accession>A0ABV1G9A5</accession>
<comment type="caution">
    <text evidence="2">The sequence shown here is derived from an EMBL/GenBank/DDBJ whole genome shotgun (WGS) entry which is preliminary data.</text>
</comment>
<evidence type="ECO:0000313" key="2">
    <source>
        <dbReference type="EMBL" id="MEQ2512002.1"/>
    </source>
</evidence>
<evidence type="ECO:0000256" key="1">
    <source>
        <dbReference type="SAM" id="Phobius"/>
    </source>
</evidence>
<sequence>MKRHWLLTALGAILAGAGLHFLWQALPNPLFALISPVNESVWEHLKLLYWPMLAAALVLARGPRRIAVWAGFFPAIVLQPVFLLALYYGLRALGVQGLAVDLTLYVLAMAGGFLLAARLSRSGPARRLTGASLLAVMLYGAALVLFTFAAPPLGIFQP</sequence>
<keyword evidence="1" id="KW-0812">Transmembrane</keyword>
<dbReference type="InterPro" id="IPR045407">
    <property type="entry name" value="DUF6512"/>
</dbReference>